<dbReference type="STRING" id="87626.PTD2_19115"/>
<proteinExistence type="inferred from homology"/>
<dbReference type="GO" id="GO:0002143">
    <property type="term" value="P:tRNA wobble position uridine thiolation"/>
    <property type="evidence" value="ECO:0007669"/>
    <property type="project" value="TreeGrafter"/>
</dbReference>
<evidence type="ECO:0000313" key="5">
    <source>
        <dbReference type="EMBL" id="EAR27963.1"/>
    </source>
</evidence>
<keyword evidence="3" id="KW-0963">Cytoplasm</keyword>
<evidence type="ECO:0000256" key="2">
    <source>
        <dbReference type="ARBA" id="ARBA00007067"/>
    </source>
</evidence>
<evidence type="ECO:0000256" key="1">
    <source>
        <dbReference type="ARBA" id="ARBA00004496"/>
    </source>
</evidence>
<evidence type="ECO:0000256" key="4">
    <source>
        <dbReference type="ARBA" id="ARBA00022679"/>
    </source>
</evidence>
<protein>
    <submittedName>
        <fullName evidence="5">Uncharacterized protein</fullName>
    </submittedName>
</protein>
<name>A4CC76_9GAMM</name>
<organism evidence="5 6">
    <name type="scientific">Pseudoalteromonas tunicata D2</name>
    <dbReference type="NCBI Taxonomy" id="87626"/>
    <lineage>
        <taxon>Bacteria</taxon>
        <taxon>Pseudomonadati</taxon>
        <taxon>Pseudomonadota</taxon>
        <taxon>Gammaproteobacteria</taxon>
        <taxon>Alteromonadales</taxon>
        <taxon>Pseudoalteromonadaceae</taxon>
        <taxon>Pseudoalteromonas</taxon>
    </lineage>
</organism>
<dbReference type="GO" id="GO:0097163">
    <property type="term" value="F:sulfur carrier activity"/>
    <property type="evidence" value="ECO:0007669"/>
    <property type="project" value="TreeGrafter"/>
</dbReference>
<comment type="similarity">
    <text evidence="2">Belongs to the DsrE/TusD family.</text>
</comment>
<dbReference type="OrthoDB" id="9787483at2"/>
<dbReference type="InterPro" id="IPR003787">
    <property type="entry name" value="Sulphur_relay_DsrE/F-like"/>
</dbReference>
<evidence type="ECO:0000313" key="6">
    <source>
        <dbReference type="Proteomes" id="UP000006201"/>
    </source>
</evidence>
<reference evidence="5 6" key="1">
    <citation type="submission" date="2006-02" db="EMBL/GenBank/DDBJ databases">
        <authorList>
            <person name="Moran M.A."/>
            <person name="Kjelleberg S."/>
            <person name="Egan S."/>
            <person name="Saunders N."/>
            <person name="Thomas T."/>
            <person name="Ferriera S."/>
            <person name="Johnson J."/>
            <person name="Kravitz S."/>
            <person name="Halpern A."/>
            <person name="Remington K."/>
            <person name="Beeson K."/>
            <person name="Tran B."/>
            <person name="Rogers Y.-H."/>
            <person name="Friedman R."/>
            <person name="Venter J.C."/>
        </authorList>
    </citation>
    <scope>NUCLEOTIDE SEQUENCE [LARGE SCALE GENOMIC DNA]</scope>
    <source>
        <strain evidence="5 6">D2</strain>
    </source>
</reference>
<dbReference type="Gene3D" id="3.40.1260.10">
    <property type="entry name" value="DsrEFH-like"/>
    <property type="match status" value="1"/>
</dbReference>
<dbReference type="Pfam" id="PF02635">
    <property type="entry name" value="DsrE"/>
    <property type="match status" value="1"/>
</dbReference>
<dbReference type="NCBIfam" id="TIGR03012">
    <property type="entry name" value="sulf_tusD_dsrE"/>
    <property type="match status" value="1"/>
</dbReference>
<comment type="subcellular location">
    <subcellularLocation>
        <location evidence="1">Cytoplasm</location>
    </subcellularLocation>
</comment>
<accession>A4CC76</accession>
<dbReference type="GO" id="GO:1990228">
    <property type="term" value="C:sulfurtransferase complex"/>
    <property type="evidence" value="ECO:0007669"/>
    <property type="project" value="TreeGrafter"/>
</dbReference>
<keyword evidence="6" id="KW-1185">Reference proteome</keyword>
<keyword evidence="4" id="KW-0808">Transferase</keyword>
<gene>
    <name evidence="5" type="ORF">PTD2_19115</name>
</gene>
<dbReference type="SUPFAM" id="SSF75169">
    <property type="entry name" value="DsrEFH-like"/>
    <property type="match status" value="1"/>
</dbReference>
<dbReference type="Proteomes" id="UP000006201">
    <property type="component" value="Unassembled WGS sequence"/>
</dbReference>
<comment type="caution">
    <text evidence="5">The sequence shown here is derived from an EMBL/GenBank/DDBJ whole genome shotgun (WGS) entry which is preliminary data.</text>
</comment>
<dbReference type="RefSeq" id="WP_009839795.1">
    <property type="nucleotide sequence ID" value="NZ_CH959301.1"/>
</dbReference>
<dbReference type="AlphaFoldDB" id="A4CC76"/>
<dbReference type="InterPro" id="IPR017463">
    <property type="entry name" value="Sulphur_relay_TusD/DsrE"/>
</dbReference>
<evidence type="ECO:0000256" key="3">
    <source>
        <dbReference type="ARBA" id="ARBA00022490"/>
    </source>
</evidence>
<dbReference type="eggNOG" id="COG1553">
    <property type="taxonomic scope" value="Bacteria"/>
</dbReference>
<dbReference type="EMBL" id="AAOH01000005">
    <property type="protein sequence ID" value="EAR27963.1"/>
    <property type="molecule type" value="Genomic_DNA"/>
</dbReference>
<dbReference type="InterPro" id="IPR027396">
    <property type="entry name" value="DsrEFH-like"/>
</dbReference>
<dbReference type="GO" id="GO:0016783">
    <property type="term" value="F:sulfurtransferase activity"/>
    <property type="evidence" value="ECO:0007669"/>
    <property type="project" value="InterPro"/>
</dbReference>
<dbReference type="PANTHER" id="PTHR34874">
    <property type="entry name" value="PROTEIN YCHN"/>
    <property type="match status" value="1"/>
</dbReference>
<dbReference type="PANTHER" id="PTHR34874:SF3">
    <property type="entry name" value="SULFURTRANSFERASE TUSD"/>
    <property type="match status" value="1"/>
</dbReference>
<sequence>MASFVLSLHSSPSHSNSVINLVQFANTCLQQDHEIKAIFLYQDAVWHASSNFMIPTDEYQFTAQWHTLSDAAIPLLLCVTAAEKRGLDLSSCSPFQVAGLAEFAMTAATADKWVQFK</sequence>
<dbReference type="HOGENOM" id="CLU_132095_0_0_6"/>